<organism evidence="2 3">
    <name type="scientific">Auricularia subglabra (strain TFB-10046 / SS5)</name>
    <name type="common">White-rot fungus</name>
    <name type="synonym">Auricularia delicata (strain TFB10046)</name>
    <dbReference type="NCBI Taxonomy" id="717982"/>
    <lineage>
        <taxon>Eukaryota</taxon>
        <taxon>Fungi</taxon>
        <taxon>Dikarya</taxon>
        <taxon>Basidiomycota</taxon>
        <taxon>Agaricomycotina</taxon>
        <taxon>Agaricomycetes</taxon>
        <taxon>Auriculariales</taxon>
        <taxon>Auriculariaceae</taxon>
        <taxon>Auricularia</taxon>
    </lineage>
</organism>
<sequence>MIRARLMSGSVDSDRSLSARTGAEWKSVRPPPSYIPSDPGAWTSKEDIMQTVLRILYHTSDMLKTCTALNELDDHRSSQISHMGRQEEDNPANDDTEHDVDDFGSSSSWEPNVTWEDIPDVSDVTTLRLYEDSATLHRTLSGGSRDARVDVFPDWDWLHDPLPIYGPWETSITGIRLLNIHLRGLFETRVDFPSLATLQVDFLETGKFGCMLWPWDHIPECEAHVITARQFDKMAADEETCLGRGITGNFRDVWLHSPEKHRVVRRSEVHGFGCALGLFSFRRRSIPTLHLVRVEVKGPEDPGNRPVFAGVIVEPADSLTGHKEV</sequence>
<gene>
    <name evidence="2" type="ORF">AURDEDRAFT_131110</name>
</gene>
<evidence type="ECO:0000313" key="3">
    <source>
        <dbReference type="Proteomes" id="UP000006514"/>
    </source>
</evidence>
<feature type="region of interest" description="Disordered" evidence="1">
    <location>
        <begin position="1"/>
        <end position="42"/>
    </location>
</feature>
<dbReference type="Proteomes" id="UP000006514">
    <property type="component" value="Unassembled WGS sequence"/>
</dbReference>
<proteinExistence type="predicted"/>
<dbReference type="InParanoid" id="J0LDA3"/>
<feature type="region of interest" description="Disordered" evidence="1">
    <location>
        <begin position="81"/>
        <end position="108"/>
    </location>
</feature>
<feature type="compositionally biased region" description="Acidic residues" evidence="1">
    <location>
        <begin position="89"/>
        <end position="102"/>
    </location>
</feature>
<dbReference type="EMBL" id="JH687938">
    <property type="protein sequence ID" value="EJD34538.1"/>
    <property type="molecule type" value="Genomic_DNA"/>
</dbReference>
<keyword evidence="3" id="KW-1185">Reference proteome</keyword>
<evidence type="ECO:0000256" key="1">
    <source>
        <dbReference type="SAM" id="MobiDB-lite"/>
    </source>
</evidence>
<name>J0LDA3_AURST</name>
<evidence type="ECO:0000313" key="2">
    <source>
        <dbReference type="EMBL" id="EJD34538.1"/>
    </source>
</evidence>
<dbReference type="AlphaFoldDB" id="J0LDA3"/>
<reference evidence="3" key="1">
    <citation type="journal article" date="2012" name="Science">
        <title>The Paleozoic origin of enzymatic lignin decomposition reconstructed from 31 fungal genomes.</title>
        <authorList>
            <person name="Floudas D."/>
            <person name="Binder M."/>
            <person name="Riley R."/>
            <person name="Barry K."/>
            <person name="Blanchette R.A."/>
            <person name="Henrissat B."/>
            <person name="Martinez A.T."/>
            <person name="Otillar R."/>
            <person name="Spatafora J.W."/>
            <person name="Yadav J.S."/>
            <person name="Aerts A."/>
            <person name="Benoit I."/>
            <person name="Boyd A."/>
            <person name="Carlson A."/>
            <person name="Copeland A."/>
            <person name="Coutinho P.M."/>
            <person name="de Vries R.P."/>
            <person name="Ferreira P."/>
            <person name="Findley K."/>
            <person name="Foster B."/>
            <person name="Gaskell J."/>
            <person name="Glotzer D."/>
            <person name="Gorecki P."/>
            <person name="Heitman J."/>
            <person name="Hesse C."/>
            <person name="Hori C."/>
            <person name="Igarashi K."/>
            <person name="Jurgens J.A."/>
            <person name="Kallen N."/>
            <person name="Kersten P."/>
            <person name="Kohler A."/>
            <person name="Kuees U."/>
            <person name="Kumar T.K.A."/>
            <person name="Kuo A."/>
            <person name="LaButti K."/>
            <person name="Larrondo L.F."/>
            <person name="Lindquist E."/>
            <person name="Ling A."/>
            <person name="Lombard V."/>
            <person name="Lucas S."/>
            <person name="Lundell T."/>
            <person name="Martin R."/>
            <person name="McLaughlin D.J."/>
            <person name="Morgenstern I."/>
            <person name="Morin E."/>
            <person name="Murat C."/>
            <person name="Nagy L.G."/>
            <person name="Nolan M."/>
            <person name="Ohm R.A."/>
            <person name="Patyshakuliyeva A."/>
            <person name="Rokas A."/>
            <person name="Ruiz-Duenas F.J."/>
            <person name="Sabat G."/>
            <person name="Salamov A."/>
            <person name="Samejima M."/>
            <person name="Schmutz J."/>
            <person name="Slot J.C."/>
            <person name="St John F."/>
            <person name="Stenlid J."/>
            <person name="Sun H."/>
            <person name="Sun S."/>
            <person name="Syed K."/>
            <person name="Tsang A."/>
            <person name="Wiebenga A."/>
            <person name="Young D."/>
            <person name="Pisabarro A."/>
            <person name="Eastwood D.C."/>
            <person name="Martin F."/>
            <person name="Cullen D."/>
            <person name="Grigoriev I.V."/>
            <person name="Hibbett D.S."/>
        </authorList>
    </citation>
    <scope>NUCLEOTIDE SEQUENCE [LARGE SCALE GENOMIC DNA]</scope>
    <source>
        <strain evidence="3">TFB10046</strain>
    </source>
</reference>
<accession>J0LDA3</accession>
<dbReference type="KEGG" id="adl:AURDEDRAFT_131110"/>
<protein>
    <submittedName>
        <fullName evidence="2">Uncharacterized protein</fullName>
    </submittedName>
</protein>